<dbReference type="EMBL" id="FNVA01000005">
    <property type="protein sequence ID" value="SEG47435.1"/>
    <property type="molecule type" value="Genomic_DNA"/>
</dbReference>
<proteinExistence type="predicted"/>
<evidence type="ECO:0000313" key="4">
    <source>
        <dbReference type="Proteomes" id="UP000236728"/>
    </source>
</evidence>
<feature type="region of interest" description="Disordered" evidence="1">
    <location>
        <begin position="130"/>
        <end position="149"/>
    </location>
</feature>
<evidence type="ECO:0000313" key="3">
    <source>
        <dbReference type="EMBL" id="SEG47435.1"/>
    </source>
</evidence>
<protein>
    <submittedName>
        <fullName evidence="3">Pectate lyase, PelA/Pel-15E family</fullName>
    </submittedName>
</protein>
<reference evidence="3 4" key="1">
    <citation type="submission" date="2016-10" db="EMBL/GenBank/DDBJ databases">
        <authorList>
            <person name="de Groot N.N."/>
        </authorList>
    </citation>
    <scope>NUCLEOTIDE SEQUENCE [LARGE SCALE GENOMIC DNA]</scope>
    <source>
        <strain evidence="3 4">DSM 22489</strain>
    </source>
</reference>
<sequence>MIRMRTLLVLSVAAGLHASVIGVSKPVEPLTVERINTIVPAAQRGAWLTYLKHSADLQAADKASIEAERKGLATIPPLPTQSYSAHTIPLHREAGFYASDEAKHIGDVILSFQTPSGGWSKNLEMGASPRLPGQSYATANAAPTQSSADDFDHPADEHWHYIATLDNDATNTELHYLAELSAALPGPEGDKYRAAAKHGIVYLLAAQYPNGGWPQVYPLEGGYHDAITFNDGAQIETTQVLAAAAKGARVTSDPEAIDLETRAALERMGRKLPEEHPSTEDWSFVPAPLRARARAAVTKSLDVILKTQVQLASAPGQPKALTIWGQQYDPLTLEPCSARNYEMPSLSSGESAEVIEYLMDLDHPSPQVVRSVSAAATWFEAHKIMGYIFTGGRNTPGGRHLEAKEGAGPIWSRYYALDTQKPIFGDRDKSIHDDVMDISLERRNGYAWYGNGPARALAEYATWKKTH</sequence>
<dbReference type="OrthoDB" id="9804686at2"/>
<dbReference type="Pfam" id="PF09492">
    <property type="entry name" value="Pec_lyase"/>
    <property type="match status" value="2"/>
</dbReference>
<accession>A0A1H6AHF1</accession>
<keyword evidence="2" id="KW-0732">Signal</keyword>
<feature type="signal peptide" evidence="2">
    <location>
        <begin position="1"/>
        <end position="18"/>
    </location>
</feature>
<feature type="compositionally biased region" description="Polar residues" evidence="1">
    <location>
        <begin position="135"/>
        <end position="148"/>
    </location>
</feature>
<dbReference type="AlphaFoldDB" id="A0A1H6AHF1"/>
<evidence type="ECO:0000256" key="2">
    <source>
        <dbReference type="SAM" id="SignalP"/>
    </source>
</evidence>
<evidence type="ECO:0000256" key="1">
    <source>
        <dbReference type="SAM" id="MobiDB-lite"/>
    </source>
</evidence>
<dbReference type="NCBIfam" id="TIGR02474">
    <property type="entry name" value="pec_lyase"/>
    <property type="match status" value="1"/>
</dbReference>
<gene>
    <name evidence="3" type="ORF">SAMN05421819_3128</name>
</gene>
<name>A0A1H6AHF1_9BACT</name>
<dbReference type="SUPFAM" id="SSF81853">
    <property type="entry name" value="Family 10 polysaccharide lyase"/>
    <property type="match status" value="1"/>
</dbReference>
<dbReference type="Gene3D" id="1.50.10.20">
    <property type="match status" value="1"/>
</dbReference>
<feature type="chain" id="PRO_5009292699" evidence="2">
    <location>
        <begin position="19"/>
        <end position="467"/>
    </location>
</feature>
<keyword evidence="3" id="KW-0456">Lyase</keyword>
<dbReference type="GO" id="GO:0016829">
    <property type="term" value="F:lyase activity"/>
    <property type="evidence" value="ECO:0007669"/>
    <property type="project" value="UniProtKB-KW"/>
</dbReference>
<dbReference type="Proteomes" id="UP000236728">
    <property type="component" value="Unassembled WGS sequence"/>
</dbReference>
<dbReference type="InterPro" id="IPR012669">
    <property type="entry name" value="Pectate_lyase"/>
</dbReference>
<keyword evidence="4" id="KW-1185">Reference proteome</keyword>
<organism evidence="3 4">
    <name type="scientific">Bryocella elongata</name>
    <dbReference type="NCBI Taxonomy" id="863522"/>
    <lineage>
        <taxon>Bacteria</taxon>
        <taxon>Pseudomonadati</taxon>
        <taxon>Acidobacteriota</taxon>
        <taxon>Terriglobia</taxon>
        <taxon>Terriglobales</taxon>
        <taxon>Acidobacteriaceae</taxon>
        <taxon>Bryocella</taxon>
    </lineage>
</organism>